<feature type="compositionally biased region" description="Polar residues" evidence="1">
    <location>
        <begin position="343"/>
        <end position="356"/>
    </location>
</feature>
<feature type="region of interest" description="Disordered" evidence="1">
    <location>
        <begin position="414"/>
        <end position="460"/>
    </location>
</feature>
<comment type="caution">
    <text evidence="2">The sequence shown here is derived from an EMBL/GenBank/DDBJ whole genome shotgun (WGS) entry which is preliminary data.</text>
</comment>
<feature type="compositionally biased region" description="Basic and acidic residues" evidence="1">
    <location>
        <begin position="302"/>
        <end position="325"/>
    </location>
</feature>
<feature type="region of interest" description="Disordered" evidence="1">
    <location>
        <begin position="200"/>
        <end position="241"/>
    </location>
</feature>
<gene>
    <name evidence="2" type="ORF">V9T40_001610</name>
</gene>
<dbReference type="SMART" id="SM00015">
    <property type="entry name" value="IQ"/>
    <property type="match status" value="2"/>
</dbReference>
<dbReference type="InterPro" id="IPR000048">
    <property type="entry name" value="IQ_motif_EF-hand-BS"/>
</dbReference>
<organism evidence="2 3">
    <name type="scientific">Parthenolecanium corni</name>
    <dbReference type="NCBI Taxonomy" id="536013"/>
    <lineage>
        <taxon>Eukaryota</taxon>
        <taxon>Metazoa</taxon>
        <taxon>Ecdysozoa</taxon>
        <taxon>Arthropoda</taxon>
        <taxon>Hexapoda</taxon>
        <taxon>Insecta</taxon>
        <taxon>Pterygota</taxon>
        <taxon>Neoptera</taxon>
        <taxon>Paraneoptera</taxon>
        <taxon>Hemiptera</taxon>
        <taxon>Sternorrhyncha</taxon>
        <taxon>Coccoidea</taxon>
        <taxon>Coccidae</taxon>
        <taxon>Parthenolecanium</taxon>
    </lineage>
</organism>
<reference evidence="2 3" key="1">
    <citation type="submission" date="2024-03" db="EMBL/GenBank/DDBJ databases">
        <title>Adaptation during the transition from Ophiocordyceps entomopathogen to insect associate is accompanied by gene loss and intensified selection.</title>
        <authorList>
            <person name="Ward C.M."/>
            <person name="Onetto C.A."/>
            <person name="Borneman A.R."/>
        </authorList>
    </citation>
    <scope>NUCLEOTIDE SEQUENCE [LARGE SCALE GENOMIC DNA]</scope>
    <source>
        <strain evidence="2">AWRI1</strain>
        <tissue evidence="2">Single Adult Female</tissue>
    </source>
</reference>
<dbReference type="Pfam" id="PF00612">
    <property type="entry name" value="IQ"/>
    <property type="match status" value="2"/>
</dbReference>
<feature type="compositionally biased region" description="Polar residues" evidence="1">
    <location>
        <begin position="431"/>
        <end position="440"/>
    </location>
</feature>
<evidence type="ECO:0000256" key="1">
    <source>
        <dbReference type="SAM" id="MobiDB-lite"/>
    </source>
</evidence>
<feature type="compositionally biased region" description="Basic and acidic residues" evidence="1">
    <location>
        <begin position="415"/>
        <end position="430"/>
    </location>
</feature>
<feature type="region of interest" description="Disordered" evidence="1">
    <location>
        <begin position="617"/>
        <end position="684"/>
    </location>
</feature>
<dbReference type="PROSITE" id="PS50096">
    <property type="entry name" value="IQ"/>
    <property type="match status" value="2"/>
</dbReference>
<dbReference type="Gene3D" id="1.20.5.190">
    <property type="match status" value="1"/>
</dbReference>
<dbReference type="EMBL" id="JBBCAQ010000019">
    <property type="protein sequence ID" value="KAK7595177.1"/>
    <property type="molecule type" value="Genomic_DNA"/>
</dbReference>
<dbReference type="AlphaFoldDB" id="A0AAN9TL15"/>
<feature type="region of interest" description="Disordered" evidence="1">
    <location>
        <begin position="299"/>
        <end position="356"/>
    </location>
</feature>
<dbReference type="Proteomes" id="UP001367676">
    <property type="component" value="Unassembled WGS sequence"/>
</dbReference>
<protein>
    <submittedName>
        <fullName evidence="2">Uncharacterized protein</fullName>
    </submittedName>
</protein>
<evidence type="ECO:0000313" key="2">
    <source>
        <dbReference type="EMBL" id="KAK7595177.1"/>
    </source>
</evidence>
<name>A0AAN9TL15_9HEMI</name>
<feature type="compositionally biased region" description="Low complexity" evidence="1">
    <location>
        <begin position="222"/>
        <end position="241"/>
    </location>
</feature>
<feature type="region of interest" description="Disordered" evidence="1">
    <location>
        <begin position="371"/>
        <end position="393"/>
    </location>
</feature>
<keyword evidence="3" id="KW-1185">Reference proteome</keyword>
<proteinExistence type="predicted"/>
<evidence type="ECO:0000313" key="3">
    <source>
        <dbReference type="Proteomes" id="UP001367676"/>
    </source>
</evidence>
<feature type="compositionally biased region" description="Polar residues" evidence="1">
    <location>
        <begin position="650"/>
        <end position="660"/>
    </location>
</feature>
<dbReference type="CDD" id="cd23767">
    <property type="entry name" value="IQCD"/>
    <property type="match status" value="1"/>
</dbReference>
<accession>A0AAN9TL15</accession>
<sequence length="1181" mass="131437">MFVSAATGSAQASPTDVYKQIIEQERMIEQEVSKQVQISYQKEVSSSINEPDPSSEAAERGSVHYVEATAGRTLAASTTDLAILGVTVKYKEPVDYRRSVQSDQGYVCDSDRITQKYEHELSEKDLPKEPEPLVCSDITIKANNIVTTVTIEKPPSTSNNVDTVIKVQPVEVKNCEILRRNQPQVVENNVTNLEMVEKKASSSLPEVAQNEANTVVEKKSEASSAVEQSEASSAVEQSEVASVVEKSVTSTLPEVVEVKVENEPPKVIEMTKKESVDESETINDLSPVTIAEAKLKLSHPAQFDKESPDNEISDKTNENSERESTSSEVISIIKTKEDEYGTLQKQTSFEASISRPNRLSLGQHSIESDQNTIEISSADDVVKNESTDMTSPESLRESLIESLAKDIVVSPNADSRADIESWKSEKDPKEISNTSLNTLGDDSEGHSEFDGESTKEHRVGIMRRFDTISSNGESSYRPEEHNYPSVTEVPELEEYICNQNFVVDSTNEEVFDQAEEEHRRLKESVRESARQEVDRICEEAIENVTVMMNDNAALAKELADEMNNGSESSLLSVVAEKGSDFDSLSLVDEQSEHSRSNVFSIDENKCQRVTEVAKTHSRVSSLEEAEKRLQGSNQPSLEDSPISLKEVSGTVISQEDISLNDTEKTTLDSVSEDLPKPPDIEDFPPLPENLDQFDIPEEELKAVQLPDSAESENISNKNNAKDISEETAASKIQAGIRGYLTRKQLKDSLKNNDPRECDSFDLDTKNYVKNKRLSLDSKLGDFENIRKLPKLKSTLSECAEEESSSNNDYEKAAKKIQSTFRNYRARKSICLGDAHRKMINGGSIMREAPSDAEKCEPTLDGEKHELSAKTLHDLEPLIEVVSIFGQLSQFSAGCLIFRPAVSFFGQLSQFSAGCLIFRPAVSFFGQLSQFLAGCLNFRLDVSFFVQLSHFSASCLNFRLDVSIFGWMSHFSSSCLIFRPVVSIFGWMSQFSAGCLIFRPAVSFFGQLSQFSAGCLIFRPAVSFFGQLSQFSAGCLIFRLDVSFFDWMSHFSSSCLIFRPVVSIFGWMSQFLAGCLNFRLDVSFFVQLSHFSASCLNFRLDVSFFVQLSHFSASCLNFWLDVSIFGWMSHFSSSCLIFRPVVSIFGWMSNFSAGCLIFRPAVSFFGQLSQFSTGSLIFRPAV</sequence>
<feature type="compositionally biased region" description="Basic and acidic residues" evidence="1">
    <location>
        <begin position="443"/>
        <end position="460"/>
    </location>
</feature>